<comment type="caution">
    <text evidence="1">The sequence shown here is derived from an EMBL/GenBank/DDBJ whole genome shotgun (WGS) entry which is preliminary data.</text>
</comment>
<dbReference type="AlphaFoldDB" id="A0A0F9HNU0"/>
<accession>A0A0F9HNU0</accession>
<sequence>MDFTTFSCILRKEGKVRINGKFYKFTKGEEITFQCRMAMEQRNLKAPLLIKNFKPTDKIMLCGEMKNSMKGI</sequence>
<organism evidence="1">
    <name type="scientific">marine sediment metagenome</name>
    <dbReference type="NCBI Taxonomy" id="412755"/>
    <lineage>
        <taxon>unclassified sequences</taxon>
        <taxon>metagenomes</taxon>
        <taxon>ecological metagenomes</taxon>
    </lineage>
</organism>
<evidence type="ECO:0000313" key="1">
    <source>
        <dbReference type="EMBL" id="KKM16837.1"/>
    </source>
</evidence>
<reference evidence="1" key="1">
    <citation type="journal article" date="2015" name="Nature">
        <title>Complex archaea that bridge the gap between prokaryotes and eukaryotes.</title>
        <authorList>
            <person name="Spang A."/>
            <person name="Saw J.H."/>
            <person name="Jorgensen S.L."/>
            <person name="Zaremba-Niedzwiedzka K."/>
            <person name="Martijn J."/>
            <person name="Lind A.E."/>
            <person name="van Eijk R."/>
            <person name="Schleper C."/>
            <person name="Guy L."/>
            <person name="Ettema T.J."/>
        </authorList>
    </citation>
    <scope>NUCLEOTIDE SEQUENCE</scope>
</reference>
<dbReference type="EMBL" id="LAZR01014589">
    <property type="protein sequence ID" value="KKM16837.1"/>
    <property type="molecule type" value="Genomic_DNA"/>
</dbReference>
<name>A0A0F9HNU0_9ZZZZ</name>
<protein>
    <submittedName>
        <fullName evidence="1">Uncharacterized protein</fullName>
    </submittedName>
</protein>
<proteinExistence type="predicted"/>
<gene>
    <name evidence="1" type="ORF">LCGC14_1681840</name>
</gene>